<dbReference type="EMBL" id="JAFBFI010000007">
    <property type="protein sequence ID" value="MBM7692570.1"/>
    <property type="molecule type" value="Genomic_DNA"/>
</dbReference>
<feature type="signal peptide" evidence="1">
    <location>
        <begin position="1"/>
        <end position="27"/>
    </location>
</feature>
<dbReference type="Pfam" id="PF01547">
    <property type="entry name" value="SBP_bac_1"/>
    <property type="match status" value="1"/>
</dbReference>
<keyword evidence="2" id="KW-0813">Transport</keyword>
<evidence type="ECO:0000256" key="1">
    <source>
        <dbReference type="SAM" id="SignalP"/>
    </source>
</evidence>
<evidence type="ECO:0000313" key="2">
    <source>
        <dbReference type="EMBL" id="MBM7692570.1"/>
    </source>
</evidence>
<dbReference type="SUPFAM" id="SSF53850">
    <property type="entry name" value="Periplasmic binding protein-like II"/>
    <property type="match status" value="1"/>
</dbReference>
<dbReference type="PROSITE" id="PS51257">
    <property type="entry name" value="PROKAR_LIPOPROTEIN"/>
    <property type="match status" value="1"/>
</dbReference>
<keyword evidence="2" id="KW-0762">Sugar transport</keyword>
<dbReference type="PANTHER" id="PTHR43649">
    <property type="entry name" value="ARABINOSE-BINDING PROTEIN-RELATED"/>
    <property type="match status" value="1"/>
</dbReference>
<dbReference type="CDD" id="cd14748">
    <property type="entry name" value="PBP2_UgpB"/>
    <property type="match status" value="1"/>
</dbReference>
<comment type="caution">
    <text evidence="2">The sequence shown here is derived from an EMBL/GenBank/DDBJ whole genome shotgun (WGS) entry which is preliminary data.</text>
</comment>
<keyword evidence="1" id="KW-0732">Signal</keyword>
<organism evidence="2 3">
    <name type="scientific">Peribacillus deserti</name>
    <dbReference type="NCBI Taxonomy" id="673318"/>
    <lineage>
        <taxon>Bacteria</taxon>
        <taxon>Bacillati</taxon>
        <taxon>Bacillota</taxon>
        <taxon>Bacilli</taxon>
        <taxon>Bacillales</taxon>
        <taxon>Bacillaceae</taxon>
        <taxon>Peribacillus</taxon>
    </lineage>
</organism>
<gene>
    <name evidence="2" type="ORF">JOC77_002000</name>
</gene>
<evidence type="ECO:0000313" key="3">
    <source>
        <dbReference type="Proteomes" id="UP000823486"/>
    </source>
</evidence>
<reference evidence="2 3" key="1">
    <citation type="submission" date="2021-01" db="EMBL/GenBank/DDBJ databases">
        <title>Genomic Encyclopedia of Type Strains, Phase IV (KMG-IV): sequencing the most valuable type-strain genomes for metagenomic binning, comparative biology and taxonomic classification.</title>
        <authorList>
            <person name="Goeker M."/>
        </authorList>
    </citation>
    <scope>NUCLEOTIDE SEQUENCE [LARGE SCALE GENOMIC DNA]</scope>
    <source>
        <strain evidence="2 3">DSM 105482</strain>
    </source>
</reference>
<dbReference type="PANTHER" id="PTHR43649:SF12">
    <property type="entry name" value="DIACETYLCHITOBIOSE BINDING PROTEIN DASA"/>
    <property type="match status" value="1"/>
</dbReference>
<dbReference type="InterPro" id="IPR006059">
    <property type="entry name" value="SBP"/>
</dbReference>
<keyword evidence="3" id="KW-1185">Reference proteome</keyword>
<sequence>MKMKKKKKKKLSILLSAIMLISLILSGCSGQNSSGSAADSNGKVTLKFWSFWGSETRRPVIEKMIDDYNKSQDKVVVKHTFVPWGDIWTKNLAAVAAGNPADVVVTDINDVSHRAKNNQSTDLSKYFDDNMKDRFYPHLWDTVLYDGKPYAAPFNTDTRLLYYNKKAFKEAGLDPNKPPQTWKELEEYAKKLDVKKGSSYERIGFYPLWGGYGAPSWMRNADEGKNFFDGDKLSINTPAKAEALTWLADWKKRYGKKTIEKWDAEFANGQTNPFVAEKVAMYTDTGTFYTQIRDSGKELDFGVAPIPAYKEGARNWSDGGGFVLEVPKGSKHPKEAAEFIKYLTDVKAQKYWAVKNYDNVANKEAAESVAEGMKGQEKMVYSESLKNLKDTQLAPIPINYPDFMSRINPQIDAVMLGKSDAKAALKKAEADVKKIKRK</sequence>
<protein>
    <submittedName>
        <fullName evidence="2">Multiple sugar transport system substrate-binding protein</fullName>
    </submittedName>
</protein>
<proteinExistence type="predicted"/>
<accession>A0ABS2QHC4</accession>
<feature type="chain" id="PRO_5045520253" evidence="1">
    <location>
        <begin position="28"/>
        <end position="438"/>
    </location>
</feature>
<dbReference type="Gene3D" id="3.40.190.10">
    <property type="entry name" value="Periplasmic binding protein-like II"/>
    <property type="match status" value="2"/>
</dbReference>
<dbReference type="Proteomes" id="UP000823486">
    <property type="component" value="Unassembled WGS sequence"/>
</dbReference>
<name>A0ABS2QHC4_9BACI</name>
<dbReference type="InterPro" id="IPR050490">
    <property type="entry name" value="Bact_solute-bd_prot1"/>
</dbReference>